<organism evidence="1 2">
    <name type="scientific">Corynebacterium anserum</name>
    <dbReference type="NCBI Taxonomy" id="2684406"/>
    <lineage>
        <taxon>Bacteria</taxon>
        <taxon>Bacillati</taxon>
        <taxon>Actinomycetota</taxon>
        <taxon>Actinomycetes</taxon>
        <taxon>Mycobacteriales</taxon>
        <taxon>Corynebacteriaceae</taxon>
        <taxon>Corynebacterium</taxon>
    </lineage>
</organism>
<dbReference type="KEGG" id="cans:GP473_04375"/>
<protein>
    <submittedName>
        <fullName evidence="1">Uncharacterized protein</fullName>
    </submittedName>
</protein>
<evidence type="ECO:0000313" key="1">
    <source>
        <dbReference type="EMBL" id="QNH96930.1"/>
    </source>
</evidence>
<reference evidence="1 2" key="1">
    <citation type="submission" date="2019-12" db="EMBL/GenBank/DDBJ databases">
        <title>Corynebacterium sp. nov., isolated from feces of the Anser Albifrons in China.</title>
        <authorList>
            <person name="Liu Q."/>
        </authorList>
    </citation>
    <scope>NUCLEOTIDE SEQUENCE [LARGE SCALE GENOMIC DNA]</scope>
    <source>
        <strain evidence="1 2">23H37-10</strain>
    </source>
</reference>
<evidence type="ECO:0000313" key="2">
    <source>
        <dbReference type="Proteomes" id="UP000515275"/>
    </source>
</evidence>
<dbReference type="EMBL" id="CP046883">
    <property type="protein sequence ID" value="QNH96930.1"/>
    <property type="molecule type" value="Genomic_DNA"/>
</dbReference>
<keyword evidence="2" id="KW-1185">Reference proteome</keyword>
<name>A0A7G7YR10_9CORY</name>
<gene>
    <name evidence="1" type="ORF">GP473_04375</name>
</gene>
<accession>A0A7G7YR10</accession>
<dbReference type="AlphaFoldDB" id="A0A7G7YR10"/>
<proteinExistence type="predicted"/>
<sequence length="272" mass="29753">MWLAWWLHNVISTDELIDAFHSVQGPLHIFDAVPCPKGHAAQVRERHLEQEVVTSHETPAGLVDLLRQIRTATNDAPVGLEEQPLVSLILSGPGDVPPLPAGSLAAQHIVRTGAGLVLPTDEPDISHVLVPEMRHSEYHEVDAIHWTWHVIDQPTPPMPIYSPGEAEHLLRTSTDQAAGLIENSADRYAHHPNVHLAVGRLRDAFGLPGLPHGISERAAKLMARADYVSALVAVVRNGEPGASLDPFLLPLMRAVRVARTTAVDYAQRELVR</sequence>
<dbReference type="Proteomes" id="UP000515275">
    <property type="component" value="Chromosome"/>
</dbReference>